<dbReference type="Proteomes" id="UP001519460">
    <property type="component" value="Unassembled WGS sequence"/>
</dbReference>
<protein>
    <submittedName>
        <fullName evidence="1">Uncharacterized protein</fullName>
    </submittedName>
</protein>
<keyword evidence="2" id="KW-1185">Reference proteome</keyword>
<dbReference type="AlphaFoldDB" id="A0ABD0JCE7"/>
<comment type="caution">
    <text evidence="1">The sequence shown here is derived from an EMBL/GenBank/DDBJ whole genome shotgun (WGS) entry which is preliminary data.</text>
</comment>
<organism evidence="1 2">
    <name type="scientific">Batillaria attramentaria</name>
    <dbReference type="NCBI Taxonomy" id="370345"/>
    <lineage>
        <taxon>Eukaryota</taxon>
        <taxon>Metazoa</taxon>
        <taxon>Spiralia</taxon>
        <taxon>Lophotrochozoa</taxon>
        <taxon>Mollusca</taxon>
        <taxon>Gastropoda</taxon>
        <taxon>Caenogastropoda</taxon>
        <taxon>Sorbeoconcha</taxon>
        <taxon>Cerithioidea</taxon>
        <taxon>Batillariidae</taxon>
        <taxon>Batillaria</taxon>
    </lineage>
</organism>
<gene>
    <name evidence="1" type="ORF">BaRGS_00036168</name>
</gene>
<proteinExistence type="predicted"/>
<reference evidence="1 2" key="1">
    <citation type="journal article" date="2023" name="Sci. Data">
        <title>Genome assembly of the Korean intertidal mud-creeper Batillaria attramentaria.</title>
        <authorList>
            <person name="Patra A.K."/>
            <person name="Ho P.T."/>
            <person name="Jun S."/>
            <person name="Lee S.J."/>
            <person name="Kim Y."/>
            <person name="Won Y.J."/>
        </authorList>
    </citation>
    <scope>NUCLEOTIDE SEQUENCE [LARGE SCALE GENOMIC DNA]</scope>
    <source>
        <strain evidence="1">Wonlab-2016</strain>
    </source>
</reference>
<sequence length="85" mass="9217">MAGTGILCRTFRTWRELESSVGRSGHGGNWNLVSDVQDMADMAGTGILCRTFRTWRELESSVGRSGHGGNWNLVSDVQDMAGTGI</sequence>
<evidence type="ECO:0000313" key="2">
    <source>
        <dbReference type="Proteomes" id="UP001519460"/>
    </source>
</evidence>
<accession>A0ABD0JCE7</accession>
<evidence type="ECO:0000313" key="1">
    <source>
        <dbReference type="EMBL" id="KAK7469839.1"/>
    </source>
</evidence>
<dbReference type="EMBL" id="JACVVK020000502">
    <property type="protein sequence ID" value="KAK7469839.1"/>
    <property type="molecule type" value="Genomic_DNA"/>
</dbReference>
<name>A0ABD0JCE7_9CAEN</name>